<proteinExistence type="predicted"/>
<keyword evidence="3" id="KW-1185">Reference proteome</keyword>
<protein>
    <recommendedName>
        <fullName evidence="4">DUF4283 domain-containing protein</fullName>
    </recommendedName>
</protein>
<gene>
    <name evidence="2" type="ORF">FRX31_010427</name>
</gene>
<dbReference type="Proteomes" id="UP000554482">
    <property type="component" value="Unassembled WGS sequence"/>
</dbReference>
<feature type="compositionally biased region" description="Basic and acidic residues" evidence="1">
    <location>
        <begin position="334"/>
        <end position="352"/>
    </location>
</feature>
<sequence>MIRAAHNRFGCRFHNQNDQERVEEQQPWSVLGFLVLIQPFSTEMVTENVLFNTLPLWMSFKGLELEHLHANTVKMIGSAAGEVTTVMPTGIIPRTAEGFRARVNVDIHRPLVQGWPVTTLAKGVVWISFKYNNLPGLFCHLCLRLGHTRNHCRFPPSTDQPSQRQTTNQTTEAPTPPTTQVTPMITWPHEFNNSPATTGTGQSSKRNTNMGLSEKIGPNGQNTQLLQTWADIGLLSDEEKNDYGPQNTTMASEEHIQLGPSKNTDPNDQEYGSPIRLTQPVSNEVITHISPKSRNTQNEGRQNTPLKIHDNSDEVATTRRGRGRPPGSVNKPKGSTDLKGKGKLVTEDTKEKPIKGKKRKIVADSLSFGVSYIPDPPEIKISPTDDRHNHNNNNSEETLDLISQMRANPTLTNLLFQRGTINPKVIQTSTTLLSEPPSTNSNWNTSSPTHHCAWNPPEQYRSSTTSDHLKQPI</sequence>
<feature type="compositionally biased region" description="Polar residues" evidence="1">
    <location>
        <begin position="191"/>
        <end position="211"/>
    </location>
</feature>
<evidence type="ECO:0008006" key="4">
    <source>
        <dbReference type="Google" id="ProtNLM"/>
    </source>
</evidence>
<feature type="region of interest" description="Disordered" evidence="1">
    <location>
        <begin position="154"/>
        <end position="222"/>
    </location>
</feature>
<dbReference type="PANTHER" id="PTHR31286">
    <property type="entry name" value="GLYCINE-RICH CELL WALL STRUCTURAL PROTEIN 1.8-LIKE"/>
    <property type="match status" value="1"/>
</dbReference>
<feature type="compositionally biased region" description="Low complexity" evidence="1">
    <location>
        <begin position="432"/>
        <end position="449"/>
    </location>
</feature>
<feature type="region of interest" description="Disordered" evidence="1">
    <location>
        <begin position="257"/>
        <end position="352"/>
    </location>
</feature>
<accession>A0A7J6WRH6</accession>
<organism evidence="2 3">
    <name type="scientific">Thalictrum thalictroides</name>
    <name type="common">Rue-anemone</name>
    <name type="synonym">Anemone thalictroides</name>
    <dbReference type="NCBI Taxonomy" id="46969"/>
    <lineage>
        <taxon>Eukaryota</taxon>
        <taxon>Viridiplantae</taxon>
        <taxon>Streptophyta</taxon>
        <taxon>Embryophyta</taxon>
        <taxon>Tracheophyta</taxon>
        <taxon>Spermatophyta</taxon>
        <taxon>Magnoliopsida</taxon>
        <taxon>Ranunculales</taxon>
        <taxon>Ranunculaceae</taxon>
        <taxon>Thalictroideae</taxon>
        <taxon>Thalictrum</taxon>
    </lineage>
</organism>
<comment type="caution">
    <text evidence="2">The sequence shown here is derived from an EMBL/GenBank/DDBJ whole genome shotgun (WGS) entry which is preliminary data.</text>
</comment>
<dbReference type="InterPro" id="IPR040256">
    <property type="entry name" value="At4g02000-like"/>
</dbReference>
<dbReference type="EMBL" id="JABWDY010011210">
    <property type="protein sequence ID" value="KAF5199989.1"/>
    <property type="molecule type" value="Genomic_DNA"/>
</dbReference>
<evidence type="ECO:0000313" key="2">
    <source>
        <dbReference type="EMBL" id="KAF5199989.1"/>
    </source>
</evidence>
<feature type="region of interest" description="Disordered" evidence="1">
    <location>
        <begin position="432"/>
        <end position="473"/>
    </location>
</feature>
<reference evidence="2 3" key="1">
    <citation type="submission" date="2020-06" db="EMBL/GenBank/DDBJ databases">
        <title>Transcriptomic and genomic resources for Thalictrum thalictroides and T. hernandezii: Facilitating candidate gene discovery in an emerging model plant lineage.</title>
        <authorList>
            <person name="Arias T."/>
            <person name="Riano-Pachon D.M."/>
            <person name="Di Stilio V.S."/>
        </authorList>
    </citation>
    <scope>NUCLEOTIDE SEQUENCE [LARGE SCALE GENOMIC DNA]</scope>
    <source>
        <strain evidence="3">cv. WT478/WT964</strain>
        <tissue evidence="2">Leaves</tissue>
    </source>
</reference>
<evidence type="ECO:0000313" key="3">
    <source>
        <dbReference type="Proteomes" id="UP000554482"/>
    </source>
</evidence>
<dbReference type="OrthoDB" id="1434627at2759"/>
<feature type="compositionally biased region" description="Polar residues" evidence="1">
    <location>
        <begin position="279"/>
        <end position="305"/>
    </location>
</feature>
<name>A0A7J6WRH6_THATH</name>
<evidence type="ECO:0000256" key="1">
    <source>
        <dbReference type="SAM" id="MobiDB-lite"/>
    </source>
</evidence>
<feature type="compositionally biased region" description="Low complexity" evidence="1">
    <location>
        <begin position="165"/>
        <end position="186"/>
    </location>
</feature>
<dbReference type="AlphaFoldDB" id="A0A7J6WRH6"/>
<dbReference type="PANTHER" id="PTHR31286:SF178">
    <property type="entry name" value="DUF4283 DOMAIN-CONTAINING PROTEIN"/>
    <property type="match status" value="1"/>
</dbReference>